<dbReference type="SMART" id="SM00181">
    <property type="entry name" value="EGF"/>
    <property type="match status" value="3"/>
</dbReference>
<dbReference type="InterPro" id="IPR013111">
    <property type="entry name" value="EGF_extracell"/>
</dbReference>
<dbReference type="InterPro" id="IPR008979">
    <property type="entry name" value="Galactose-bd-like_sf"/>
</dbReference>
<dbReference type="RefSeq" id="XP_044544731.1">
    <property type="nucleotide sequence ID" value="XM_044699561.1"/>
</dbReference>
<dbReference type="Gene3D" id="2.10.25.10">
    <property type="entry name" value="Laminin"/>
    <property type="match status" value="1"/>
</dbReference>
<feature type="active site" description="Charge relay system" evidence="6">
    <location>
        <position position="774"/>
    </location>
</feature>
<dbReference type="InterPro" id="IPR002859">
    <property type="entry name" value="PKD/REJ-like"/>
</dbReference>
<sequence length="2643" mass="288031">MSRNLLNEGFSDSLNHPHANTPSNNQPHVDNLSTSSSKRMKIFMLNMTLGLVVVLLIVFGGFQLLLMPINNTKVHQDQKETIQKPPQSDKWHSNSYKIPFRAFLNRENMINDMEQSQHAFLMTHENNLLNQPSRIAEMKAGSPRFIHPQTEANNEPTDRNLEPTRQFIVKLRDGIFQKHSKGESALKRKRESSDSKFESILSSLVVNNNVLGNAHVIAVVARTSELLYASEDQNSAIEWIGEYESRFKTSINFEKLESMSKRMLNKREGTSTSKHGIKRFNTTAQTTIQQDSVRGLSPKDDSSNMMMDFEVSIVSSLGAIASGKMLEEAFEIARELNSLFSTKFKQGTDFIPLRVVSENQLELSFSPLVAREIGSMLLSHPNVHFVDVKLRVSLLNKRVSSLVQGSNSNSTTPFYDLNILGASQTIAIADTGLDYDNCFFKDSTRSVTVNTLNTNRRKVVYYGTLYGNNKDSVNGHGTHVVGTALGSLENQALTSGLNQYHGVAPSAKVYFTDLENAQGVLSLPSPVNTLFTTPYSSASSVRIFSNSWGCSPASYVSCVYDCSSCTLSISYAGLPAGTEVSNDDCQQLFGVLTCCEVCNKYNSMSQAIDQVLWDYKEAVIVFAQGNDGDLSEFGNVGYPATAKNSIAVGAHQTTNEGFIDGVTYIDFQEELTRYGFSSVSECCASTSHEIRMKCCASTMTSYYSTHTSYYNENNLGYFSSRGPASGTRIKPDVVAPGHSVVSAHSDGTTSSNNCGTGAPQGSNTAARITKFGTSMAAPAVAGSLALIREFFQTRLQITNPKGALLKAALIHSAVPLTGTVSYSSTETPRYSISEFYGTPNYYDGFGKVQIGNLISKGDTSVELKILEGTFASATDTSKLCFRLKNIPNASNGNTFFKATLSWYDYPSSIAVSATLIHDLDLIVNHYALSYNTSANSYTNMTLYFGNGLFNETDVHNNVEHVEVKSIKFSSSNDETQMISLQILNKGVSKSQEFNVVTSYAQGYWETLPSSSCVYKTFVDPIPEPSVVDNSTVVVNSTVTSNNATADKNETLLNNSTSSCMNCTHDSSNSTVNASNGTVFENNSTLSTDNSTTPTLNVTNGTTTSNETYYDKNNTSIGNETSSSNSSFSSNSSMAEQSSCIANNTQTTANSTQTTNNSTTPSLNVTNGTTTHNETYHDTNYNTCCNTTNSTLISNGTVDTVSSSNSTFNSTLNSTDCTSCTVTNTTIHNGTNDKTNQTDPGVNTEENYYCHGILYSNITIVCSGHGDCVSTDECKCRDGYLGTDCSAPNCTALNNCSFSGLCIAPNNCSCFTNFFGDDCSQQRSYPSYNRCVEISLSGTSFCNETASMNHEILFYEGAVNASHLSKLLDERAQACHTTVVAAQQLSCDENCQNALKEFCCLDAFQQCNREQLSEEPMCRDTCEYLSEASNVVLSCEKYPTEKCMNVSFNFELNGTRNIDNSTNQQGTSCNGVESTNTLIVCSGRGTCTAQDTCECNGNYNASSFCSTCIAGFQGKSCNQKIDPTPQSIPYKLDPYSFGFTSDGDKIVGIVISSPQWPAVINCDMLIAPSDLPLLGDYATCSLLSGPTNSTLEITLGFNPTVVDQSVISFVATNPFDENILIRVYSEIVIGIGGFVPLPPTIVLNEKPFISSCDDLYLDASDSYSNDKRPLSFSFSAVSAPTVNDLNRLHSYIQTAYSNSVFNSAATLYIDMETIQSLSQGSYKIALHVFSMFKKNTTKVIDVTILNNAVPSLSIDKGLSSTIMIGQEVIYTPIISFPFCYLGNGDTTFSYSLDSTKSSASQVSIISQNSMLIFGPGYTELSREGMYYFVVTASSHKAVTTSLAFTVHAQLPPLSIAFDRGDTTISMEDVFEFRVVTFDSSPIQNFTEQEVIEIVCFNVTQGIEQSKQCENISLPITTTYSTSLAPGKYKFTASVVKGSRTSTASIIVTVVQTSKSSLLQVSIIRADESSLESWLGAVASNDVPVDPSKPLILQSYCTDTLSQPTYLWSVSSGLITLPEESLSKSYLIIPTELLTAGQTYSVSLLIRDGIPSRTGSASISFVVNSSPTTGSLEILPSVGSALTTQFNIKCGTGWITSNTPLTFKFMYFDELNQCWVPLAERSEMQTIKTVLPNTCLNTSECHLRIKVVAFDRYAASSEMESSVTVEKPITSMAISTLSSLTSRMITSSSVLNMASITASLGVITSISTETTTQQQREELSNVTATIVNAFIQSKWMKSNIAQTTESVSATLSIFSSMNAGIQYMTKTSVTTIADALANITELAASSSQIVISESVLNTTKKICDTLFKYITEKSASSNKQTKRTTLPQLRYELEVINNAYENLAISYLKSLVPDMPPSVSTTPYSFQYSVRSSLGALLTGLQGTLDGKNSFSLYPSVISNGILWSMRSLDIHMKSYDLKRQNDTIQTLFGSSEELRSAVSNIVEFAVMSSSNPTQRLHLVGESPLANITFEILNTANKRSLFESQVPACAMWNADRKVFEVVNSTNSMNNNASCKIVETRHDTVTAQVHRTGLFMLVPNPVRELNPYTPPGQSPIPIRSPQQPTTGNSDFDIAIAVVVCVVIGVVVATCFIVACLYVILKKMKRMKKKKAQQQVNMFHAQHIPMKSFPLRVEQDYPVAPPTLGTV</sequence>
<dbReference type="PROSITE" id="PS51892">
    <property type="entry name" value="SUBTILASE"/>
    <property type="match status" value="1"/>
</dbReference>
<dbReference type="PANTHER" id="PTHR43399">
    <property type="entry name" value="SUBTILISIN-RELATED"/>
    <property type="match status" value="1"/>
</dbReference>
<feature type="transmembrane region" description="Helical" evidence="8">
    <location>
        <begin position="2570"/>
        <end position="2597"/>
    </location>
</feature>
<dbReference type="SUPFAM" id="SSF52743">
    <property type="entry name" value="Subtilisin-like"/>
    <property type="match status" value="1"/>
</dbReference>
<feature type="compositionally biased region" description="Low complexity" evidence="7">
    <location>
        <begin position="1112"/>
        <end position="1159"/>
    </location>
</feature>
<feature type="region of interest" description="Disordered" evidence="7">
    <location>
        <begin position="1"/>
        <end position="33"/>
    </location>
</feature>
<keyword evidence="8" id="KW-0812">Transmembrane</keyword>
<feature type="compositionally biased region" description="Polar residues" evidence="7">
    <location>
        <begin position="1067"/>
        <end position="1080"/>
    </location>
</feature>
<dbReference type="GO" id="GO:0006508">
    <property type="term" value="P:proteolysis"/>
    <property type="evidence" value="ECO:0007669"/>
    <property type="project" value="UniProtKB-KW"/>
</dbReference>
<evidence type="ECO:0000256" key="3">
    <source>
        <dbReference type="ARBA" id="ARBA00022801"/>
    </source>
</evidence>
<dbReference type="Gene3D" id="2.60.120.380">
    <property type="match status" value="1"/>
</dbReference>
<dbReference type="InterPro" id="IPR015500">
    <property type="entry name" value="Peptidase_S8_subtilisin-rel"/>
</dbReference>
<dbReference type="Proteomes" id="UP000816034">
    <property type="component" value="Unassembled WGS sequence"/>
</dbReference>
<accession>A0AA88GDL9</accession>
<evidence type="ECO:0000259" key="9">
    <source>
        <dbReference type="PROSITE" id="PS50038"/>
    </source>
</evidence>
<organism evidence="10 11">
    <name type="scientific">Naegleria lovaniensis</name>
    <name type="common">Amoeba</name>
    <dbReference type="NCBI Taxonomy" id="51637"/>
    <lineage>
        <taxon>Eukaryota</taxon>
        <taxon>Discoba</taxon>
        <taxon>Heterolobosea</taxon>
        <taxon>Tetramitia</taxon>
        <taxon>Eutetramitia</taxon>
        <taxon>Vahlkampfiidae</taxon>
        <taxon>Naegleria</taxon>
    </lineage>
</organism>
<dbReference type="Gene3D" id="3.40.50.200">
    <property type="entry name" value="Peptidase S8/S53 domain"/>
    <property type="match status" value="1"/>
</dbReference>
<feature type="region of interest" description="Disordered" evidence="7">
    <location>
        <begin position="740"/>
        <end position="759"/>
    </location>
</feature>
<dbReference type="PANTHER" id="PTHR43399:SF4">
    <property type="entry name" value="CELL WALL-ASSOCIATED PROTEASE"/>
    <property type="match status" value="1"/>
</dbReference>
<evidence type="ECO:0000256" key="6">
    <source>
        <dbReference type="PROSITE-ProRule" id="PRU01240"/>
    </source>
</evidence>
<feature type="transmembrane region" description="Helical" evidence="8">
    <location>
        <begin position="42"/>
        <end position="66"/>
    </location>
</feature>
<reference evidence="10 11" key="1">
    <citation type="journal article" date="2018" name="BMC Genomics">
        <title>The genome of Naegleria lovaniensis, the basis for a comparative approach to unravel pathogenicity factors of the human pathogenic amoeba N. fowleri.</title>
        <authorList>
            <person name="Liechti N."/>
            <person name="Schurch N."/>
            <person name="Bruggmann R."/>
            <person name="Wittwer M."/>
        </authorList>
    </citation>
    <scope>NUCLEOTIDE SEQUENCE [LARGE SCALE GENOMIC DNA]</scope>
    <source>
        <strain evidence="10 11">ATCC 30569</strain>
    </source>
</reference>
<feature type="active site" description="Charge relay system" evidence="6">
    <location>
        <position position="430"/>
    </location>
</feature>
<evidence type="ECO:0000256" key="2">
    <source>
        <dbReference type="ARBA" id="ARBA00022670"/>
    </source>
</evidence>
<evidence type="ECO:0000256" key="5">
    <source>
        <dbReference type="ARBA" id="ARBA00023157"/>
    </source>
</evidence>
<dbReference type="InterPro" id="IPR036852">
    <property type="entry name" value="Peptidase_S8/S53_dom_sf"/>
</dbReference>
<dbReference type="Pfam" id="PF02010">
    <property type="entry name" value="REJ"/>
    <property type="match status" value="1"/>
</dbReference>
<keyword evidence="3 6" id="KW-0378">Hydrolase</keyword>
<feature type="compositionally biased region" description="Polar residues" evidence="7">
    <location>
        <begin position="1160"/>
        <end position="1170"/>
    </location>
</feature>
<dbReference type="PROSITE" id="PS00022">
    <property type="entry name" value="EGF_1"/>
    <property type="match status" value="1"/>
</dbReference>
<dbReference type="Pfam" id="PF00082">
    <property type="entry name" value="Peptidase_S8"/>
    <property type="match status" value="1"/>
</dbReference>
<feature type="compositionally biased region" description="Low complexity" evidence="7">
    <location>
        <begin position="1081"/>
        <end position="1105"/>
    </location>
</feature>
<dbReference type="InterPro" id="IPR034058">
    <property type="entry name" value="TagA/B/C/D_pept_dom"/>
</dbReference>
<dbReference type="InterPro" id="IPR023828">
    <property type="entry name" value="Peptidase_S8_Ser-AS"/>
</dbReference>
<feature type="region of interest" description="Disordered" evidence="7">
    <location>
        <begin position="1067"/>
        <end position="1170"/>
    </location>
</feature>
<name>A0AA88GDL9_NAELO</name>
<dbReference type="SUPFAM" id="SSF49785">
    <property type="entry name" value="Galactose-binding domain-like"/>
    <property type="match status" value="1"/>
</dbReference>
<keyword evidence="8" id="KW-0472">Membrane</keyword>
<protein>
    <recommendedName>
        <fullName evidence="9">FZ domain-containing protein</fullName>
    </recommendedName>
</protein>
<keyword evidence="5" id="KW-1015">Disulfide bond</keyword>
<dbReference type="EMBL" id="PYSW02000038">
    <property type="protein sequence ID" value="KAG2377469.1"/>
    <property type="molecule type" value="Genomic_DNA"/>
</dbReference>
<feature type="domain" description="FZ" evidence="9">
    <location>
        <begin position="1325"/>
        <end position="1489"/>
    </location>
</feature>
<keyword evidence="8" id="KW-1133">Transmembrane helix</keyword>
<dbReference type="CDD" id="cd04842">
    <property type="entry name" value="Peptidases_S8_Kp43_protease"/>
    <property type="match status" value="1"/>
</dbReference>
<dbReference type="GO" id="GO:0004252">
    <property type="term" value="F:serine-type endopeptidase activity"/>
    <property type="evidence" value="ECO:0007669"/>
    <property type="project" value="UniProtKB-UniRule"/>
</dbReference>
<dbReference type="GeneID" id="68101834"/>
<dbReference type="InterPro" id="IPR000209">
    <property type="entry name" value="Peptidase_S8/S53_dom"/>
</dbReference>
<evidence type="ECO:0000256" key="1">
    <source>
        <dbReference type="ARBA" id="ARBA00011073"/>
    </source>
</evidence>
<evidence type="ECO:0000256" key="4">
    <source>
        <dbReference type="ARBA" id="ARBA00022825"/>
    </source>
</evidence>
<comment type="caution">
    <text evidence="10">The sequence shown here is derived from an EMBL/GenBank/DDBJ whole genome shotgun (WGS) entry which is preliminary data.</text>
</comment>
<gene>
    <name evidence="10" type="ORF">C9374_009380</name>
</gene>
<evidence type="ECO:0000256" key="7">
    <source>
        <dbReference type="SAM" id="MobiDB-lite"/>
    </source>
</evidence>
<keyword evidence="4 6" id="KW-0720">Serine protease</keyword>
<keyword evidence="2 6" id="KW-0645">Protease</keyword>
<dbReference type="InterPro" id="IPR020067">
    <property type="entry name" value="Frizzled_dom"/>
</dbReference>
<proteinExistence type="inferred from homology"/>
<dbReference type="PRINTS" id="PR00723">
    <property type="entry name" value="SUBTILISIN"/>
</dbReference>
<evidence type="ECO:0000313" key="11">
    <source>
        <dbReference type="Proteomes" id="UP000816034"/>
    </source>
</evidence>
<feature type="active site" description="Charge relay system" evidence="6">
    <location>
        <position position="476"/>
    </location>
</feature>
<dbReference type="InterPro" id="IPR051048">
    <property type="entry name" value="Peptidase_S8/S53_subtilisin"/>
</dbReference>
<comment type="similarity">
    <text evidence="1 6">Belongs to the peptidase S8 family.</text>
</comment>
<dbReference type="Pfam" id="PF07974">
    <property type="entry name" value="EGF_2"/>
    <property type="match status" value="1"/>
</dbReference>
<keyword evidence="11" id="KW-1185">Reference proteome</keyword>
<feature type="compositionally biased region" description="Polar residues" evidence="7">
    <location>
        <begin position="745"/>
        <end position="759"/>
    </location>
</feature>
<evidence type="ECO:0000313" key="10">
    <source>
        <dbReference type="EMBL" id="KAG2377469.1"/>
    </source>
</evidence>
<dbReference type="PROSITE" id="PS50038">
    <property type="entry name" value="FZ"/>
    <property type="match status" value="1"/>
</dbReference>
<dbReference type="InterPro" id="IPR000742">
    <property type="entry name" value="EGF"/>
</dbReference>
<evidence type="ECO:0000256" key="8">
    <source>
        <dbReference type="SAM" id="Phobius"/>
    </source>
</evidence>
<dbReference type="PROSITE" id="PS00138">
    <property type="entry name" value="SUBTILASE_SER"/>
    <property type="match status" value="1"/>
</dbReference>